<dbReference type="AlphaFoldDB" id="A0A327JL39"/>
<evidence type="ECO:0000313" key="3">
    <source>
        <dbReference type="Proteomes" id="UP000249299"/>
    </source>
</evidence>
<feature type="compositionally biased region" description="Basic and acidic residues" evidence="1">
    <location>
        <begin position="49"/>
        <end position="61"/>
    </location>
</feature>
<dbReference type="EMBL" id="NPEV01000028">
    <property type="protein sequence ID" value="RAI26615.1"/>
    <property type="molecule type" value="Genomic_DNA"/>
</dbReference>
<sequence length="88" mass="9286">MTTREKNDYRVTRKAGPFVAGVRNPGTGKTLQLTEEGARYGVIAGELVPSDKWDEKLHGSAEDTEGDAPAAESGTETPKPAKGGRSKG</sequence>
<accession>A0A327JL39</accession>
<dbReference type="RefSeq" id="WP_111434891.1">
    <property type="nucleotide sequence ID" value="NZ_JACIGG010000004.1"/>
</dbReference>
<protein>
    <submittedName>
        <fullName evidence="2">Uncharacterized protein</fullName>
    </submittedName>
</protein>
<dbReference type="OrthoDB" id="7926041at2"/>
<keyword evidence="3" id="KW-1185">Reference proteome</keyword>
<gene>
    <name evidence="2" type="ORF">CH339_13520</name>
</gene>
<reference evidence="2 3" key="1">
    <citation type="submission" date="2017-07" db="EMBL/GenBank/DDBJ databases">
        <title>Draft Genome Sequences of Select Purple Nonsulfur Bacteria.</title>
        <authorList>
            <person name="Lasarre B."/>
            <person name="Mckinlay J.B."/>
        </authorList>
    </citation>
    <scope>NUCLEOTIDE SEQUENCE [LARGE SCALE GENOMIC DNA]</scope>
    <source>
        <strain evidence="2 3">DSM 11290</strain>
    </source>
</reference>
<evidence type="ECO:0000313" key="2">
    <source>
        <dbReference type="EMBL" id="RAI26615.1"/>
    </source>
</evidence>
<feature type="region of interest" description="Disordered" evidence="1">
    <location>
        <begin position="48"/>
        <end position="88"/>
    </location>
</feature>
<dbReference type="Proteomes" id="UP000249299">
    <property type="component" value="Unassembled WGS sequence"/>
</dbReference>
<proteinExistence type="predicted"/>
<name>A0A327JL39_9HYPH</name>
<comment type="caution">
    <text evidence="2">The sequence shown here is derived from an EMBL/GenBank/DDBJ whole genome shotgun (WGS) entry which is preliminary data.</text>
</comment>
<evidence type="ECO:0000256" key="1">
    <source>
        <dbReference type="SAM" id="MobiDB-lite"/>
    </source>
</evidence>
<organism evidence="2 3">
    <name type="scientific">Rhodobium orientis</name>
    <dbReference type="NCBI Taxonomy" id="34017"/>
    <lineage>
        <taxon>Bacteria</taxon>
        <taxon>Pseudomonadati</taxon>
        <taxon>Pseudomonadota</taxon>
        <taxon>Alphaproteobacteria</taxon>
        <taxon>Hyphomicrobiales</taxon>
        <taxon>Rhodobiaceae</taxon>
        <taxon>Rhodobium</taxon>
    </lineage>
</organism>